<dbReference type="InterPro" id="IPR003200">
    <property type="entry name" value="Nict_dMeBzImd_PRibTrfase"/>
</dbReference>
<dbReference type="InterPro" id="IPR017846">
    <property type="entry name" value="Nict_dMeBzImd_PRibTrfase_bact"/>
</dbReference>
<comment type="caution">
    <text evidence="11">The sequence shown here is derived from an EMBL/GenBank/DDBJ whole genome shotgun (WGS) entry which is preliminary data.</text>
</comment>
<reference evidence="11 12" key="1">
    <citation type="submission" date="2022-01" db="EMBL/GenBank/DDBJ databases">
        <title>Labilibaculum sp. nov, a marine bacterium isolated from Antarctica.</title>
        <authorList>
            <person name="Dai W."/>
        </authorList>
    </citation>
    <scope>NUCLEOTIDE SEQUENCE [LARGE SCALE GENOMIC DNA]</scope>
    <source>
        <strain evidence="11 12">DW002</strain>
    </source>
</reference>
<keyword evidence="12" id="KW-1185">Reference proteome</keyword>
<evidence type="ECO:0000256" key="8">
    <source>
        <dbReference type="ARBA" id="ARBA00030686"/>
    </source>
</evidence>
<evidence type="ECO:0000256" key="10">
    <source>
        <dbReference type="HAMAP-Rule" id="MF_00230"/>
    </source>
</evidence>
<dbReference type="InterPro" id="IPR036087">
    <property type="entry name" value="Nict_dMeBzImd_PRibTrfase_sf"/>
</dbReference>
<evidence type="ECO:0000313" key="11">
    <source>
        <dbReference type="EMBL" id="MDE5416638.1"/>
    </source>
</evidence>
<protein>
    <recommendedName>
        <fullName evidence="4 10">Nicotinate-nucleotide--dimethylbenzimidazole phosphoribosyltransferase</fullName>
        <shortName evidence="10">NN:DBI PRT</shortName>
        <ecNumber evidence="3 10">2.4.2.21</ecNumber>
    </recommendedName>
    <alternativeName>
        <fullName evidence="8 10">N(1)-alpha-phosphoribosyltransferase</fullName>
    </alternativeName>
</protein>
<dbReference type="HAMAP" id="MF_00230">
    <property type="entry name" value="CobT"/>
    <property type="match status" value="1"/>
</dbReference>
<name>A0ABT5VQ61_9BACT</name>
<dbReference type="Proteomes" id="UP001528920">
    <property type="component" value="Unassembled WGS sequence"/>
</dbReference>
<evidence type="ECO:0000256" key="6">
    <source>
        <dbReference type="ARBA" id="ARBA00022676"/>
    </source>
</evidence>
<evidence type="ECO:0000313" key="12">
    <source>
        <dbReference type="Proteomes" id="UP001528920"/>
    </source>
</evidence>
<dbReference type="PANTHER" id="PTHR43463">
    <property type="entry name" value="NICOTINATE-NUCLEOTIDE--DIMETHYLBENZIMIDAZOLE PHOSPHORIBOSYLTRANSFERASE"/>
    <property type="match status" value="1"/>
</dbReference>
<evidence type="ECO:0000256" key="3">
    <source>
        <dbReference type="ARBA" id="ARBA00011991"/>
    </source>
</evidence>
<sequence>MIEFKIDPVSEKLDQELWNKINGKTKPLGSLGMLEEIAFNIGKIQNSLTPKIDNPNVVVFAGDHGIADDGVSFYPKSVSYQMLYNYMQGGAAINVFSNQHGIDFKVVDAGIDHDFDPSLSIINKKIAHGTKNYRFGPAMTKEQCLEAIQRGTEVVSDIHKEGCNFITFGEKGIGNTSSGALILSLLADIPLEECVGRGTGLDKDGVKSKFDLLNEALSIYDGSNNPIDVLSQFGGFEVVMIAGAMLKAAELKMTLFIDGFIITSALLAASKINPKVLDYCIFAHKSNEQAHIKMLNYLKAKPILDIGMRLGEATGAMVCYPLVKSAVQFINEMASFQEAGVSESEETKTIS</sequence>
<organism evidence="11 12">
    <name type="scientific">Paralabilibaculum antarcticum</name>
    <dbReference type="NCBI Taxonomy" id="2912572"/>
    <lineage>
        <taxon>Bacteria</taxon>
        <taxon>Pseudomonadati</taxon>
        <taxon>Bacteroidota</taxon>
        <taxon>Bacteroidia</taxon>
        <taxon>Marinilabiliales</taxon>
        <taxon>Marinifilaceae</taxon>
        <taxon>Paralabilibaculum</taxon>
    </lineage>
</organism>
<gene>
    <name evidence="10 11" type="primary">cobT</name>
    <name evidence="11" type="ORF">L3049_01370</name>
</gene>
<feature type="active site" description="Proton acceptor" evidence="10">
    <location>
        <position position="312"/>
    </location>
</feature>
<keyword evidence="7 10" id="KW-0808">Transferase</keyword>
<dbReference type="Gene3D" id="3.40.50.10210">
    <property type="match status" value="1"/>
</dbReference>
<comment type="similarity">
    <text evidence="2 10">Belongs to the CobT family.</text>
</comment>
<evidence type="ECO:0000256" key="9">
    <source>
        <dbReference type="ARBA" id="ARBA00047340"/>
    </source>
</evidence>
<dbReference type="NCBIfam" id="NF000996">
    <property type="entry name" value="PRK00105.1"/>
    <property type="match status" value="1"/>
</dbReference>
<evidence type="ECO:0000256" key="1">
    <source>
        <dbReference type="ARBA" id="ARBA00005049"/>
    </source>
</evidence>
<evidence type="ECO:0000256" key="4">
    <source>
        <dbReference type="ARBA" id="ARBA00015486"/>
    </source>
</evidence>
<keyword evidence="6 10" id="KW-0328">Glycosyltransferase</keyword>
<accession>A0ABT5VQ61</accession>
<evidence type="ECO:0000256" key="5">
    <source>
        <dbReference type="ARBA" id="ARBA00022573"/>
    </source>
</evidence>
<dbReference type="EMBL" id="JAKJSC010000001">
    <property type="protein sequence ID" value="MDE5416638.1"/>
    <property type="molecule type" value="Genomic_DNA"/>
</dbReference>
<dbReference type="RefSeq" id="WP_275107978.1">
    <property type="nucleotide sequence ID" value="NZ_JAKJSC010000001.1"/>
</dbReference>
<dbReference type="EC" id="2.4.2.21" evidence="3 10"/>
<dbReference type="PANTHER" id="PTHR43463:SF1">
    <property type="entry name" value="NICOTINATE-NUCLEOTIDE--DIMETHYLBENZIMIDAZOLE PHOSPHORIBOSYLTRANSFERASE"/>
    <property type="match status" value="1"/>
</dbReference>
<evidence type="ECO:0000256" key="2">
    <source>
        <dbReference type="ARBA" id="ARBA00007110"/>
    </source>
</evidence>
<evidence type="ECO:0000256" key="7">
    <source>
        <dbReference type="ARBA" id="ARBA00022679"/>
    </source>
</evidence>
<dbReference type="InterPro" id="IPR023195">
    <property type="entry name" value="Nict_dMeBzImd_PRibTrfase_N"/>
</dbReference>
<dbReference type="Gene3D" id="1.10.1610.10">
    <property type="match status" value="1"/>
</dbReference>
<dbReference type="SUPFAM" id="SSF52733">
    <property type="entry name" value="Nicotinate mononucleotide:5,6-dimethylbenzimidazole phosphoribosyltransferase (CobT)"/>
    <property type="match status" value="1"/>
</dbReference>
<comment type="function">
    <text evidence="10">Catalyzes the synthesis of alpha-ribazole-5'-phosphate from nicotinate mononucleotide (NAMN) and 5,6-dimethylbenzimidazole (DMB).</text>
</comment>
<dbReference type="GO" id="GO:0008939">
    <property type="term" value="F:nicotinate-nucleotide-dimethylbenzimidazole phosphoribosyltransferase activity"/>
    <property type="evidence" value="ECO:0007669"/>
    <property type="project" value="UniProtKB-EC"/>
</dbReference>
<proteinExistence type="inferred from homology"/>
<keyword evidence="5 10" id="KW-0169">Cobalamin biosynthesis</keyword>
<comment type="catalytic activity">
    <reaction evidence="9 10">
        <text>5,6-dimethylbenzimidazole + nicotinate beta-D-ribonucleotide = alpha-ribazole 5'-phosphate + nicotinate + H(+)</text>
        <dbReference type="Rhea" id="RHEA:11196"/>
        <dbReference type="ChEBI" id="CHEBI:15378"/>
        <dbReference type="ChEBI" id="CHEBI:15890"/>
        <dbReference type="ChEBI" id="CHEBI:32544"/>
        <dbReference type="ChEBI" id="CHEBI:57502"/>
        <dbReference type="ChEBI" id="CHEBI:57918"/>
        <dbReference type="EC" id="2.4.2.21"/>
    </reaction>
</comment>
<dbReference type="CDD" id="cd02439">
    <property type="entry name" value="DMB-PRT_CobT"/>
    <property type="match status" value="1"/>
</dbReference>
<dbReference type="Pfam" id="PF02277">
    <property type="entry name" value="DBI_PRT"/>
    <property type="match status" value="1"/>
</dbReference>
<dbReference type="NCBIfam" id="TIGR03160">
    <property type="entry name" value="cobT_DBIPRT"/>
    <property type="match status" value="1"/>
</dbReference>
<comment type="pathway">
    <text evidence="1 10">Nucleoside biosynthesis; alpha-ribazole biosynthesis; alpha-ribazole from 5,6-dimethylbenzimidazole: step 1/2.</text>
</comment>